<dbReference type="AlphaFoldDB" id="A0A7S4ESZ2"/>
<evidence type="ECO:0000313" key="3">
    <source>
        <dbReference type="EMBL" id="CAE0750761.1"/>
    </source>
</evidence>
<reference evidence="3" key="1">
    <citation type="submission" date="2021-01" db="EMBL/GenBank/DDBJ databases">
        <authorList>
            <person name="Corre E."/>
            <person name="Pelletier E."/>
            <person name="Niang G."/>
            <person name="Scheremetjew M."/>
            <person name="Finn R."/>
            <person name="Kale V."/>
            <person name="Holt S."/>
            <person name="Cochrane G."/>
            <person name="Meng A."/>
            <person name="Brown T."/>
            <person name="Cohen L."/>
        </authorList>
    </citation>
    <scope>NUCLEOTIDE SEQUENCE</scope>
    <source>
        <strain evidence="3">CCMP645</strain>
    </source>
</reference>
<dbReference type="Pfam" id="PF00892">
    <property type="entry name" value="EamA"/>
    <property type="match status" value="1"/>
</dbReference>
<accession>A0A7S4ESZ2</accession>
<dbReference type="EMBL" id="HBIZ01005850">
    <property type="protein sequence ID" value="CAE0750761.1"/>
    <property type="molecule type" value="Transcribed_RNA"/>
</dbReference>
<evidence type="ECO:0000259" key="2">
    <source>
        <dbReference type="Pfam" id="PF00892"/>
    </source>
</evidence>
<dbReference type="GO" id="GO:0016020">
    <property type="term" value="C:membrane"/>
    <property type="evidence" value="ECO:0007669"/>
    <property type="project" value="InterPro"/>
</dbReference>
<proteinExistence type="predicted"/>
<organism evidence="3">
    <name type="scientific">Chrysotila carterae</name>
    <name type="common">Marine alga</name>
    <name type="synonym">Syracosphaera carterae</name>
    <dbReference type="NCBI Taxonomy" id="13221"/>
    <lineage>
        <taxon>Eukaryota</taxon>
        <taxon>Haptista</taxon>
        <taxon>Haptophyta</taxon>
        <taxon>Prymnesiophyceae</taxon>
        <taxon>Isochrysidales</taxon>
        <taxon>Isochrysidaceae</taxon>
        <taxon>Chrysotila</taxon>
    </lineage>
</organism>
<gene>
    <name evidence="3" type="ORF">PCAR00345_LOCUS3346</name>
</gene>
<name>A0A7S4ESZ2_CHRCT</name>
<sequence>MGWLMIVLSCLNGVAISYAGLRVQQLVTATTFMVLTNVNKFIVILFGVVALREALTTFSLCGVILAIGGALLYARARSRLAPTPTPPPSADKEAELKSLLENAKGPQAA</sequence>
<feature type="domain" description="EamA" evidence="2">
    <location>
        <begin position="2"/>
        <end position="73"/>
    </location>
</feature>
<feature type="transmembrane region" description="Helical" evidence="1">
    <location>
        <begin position="43"/>
        <end position="73"/>
    </location>
</feature>
<keyword evidence="1" id="KW-0472">Membrane</keyword>
<dbReference type="InterPro" id="IPR037185">
    <property type="entry name" value="EmrE-like"/>
</dbReference>
<dbReference type="InterPro" id="IPR000620">
    <property type="entry name" value="EamA_dom"/>
</dbReference>
<evidence type="ECO:0000256" key="1">
    <source>
        <dbReference type="SAM" id="Phobius"/>
    </source>
</evidence>
<keyword evidence="1" id="KW-0812">Transmembrane</keyword>
<protein>
    <recommendedName>
        <fullName evidence="2">EamA domain-containing protein</fullName>
    </recommendedName>
</protein>
<dbReference type="SUPFAM" id="SSF103481">
    <property type="entry name" value="Multidrug resistance efflux transporter EmrE"/>
    <property type="match status" value="1"/>
</dbReference>
<keyword evidence="1" id="KW-1133">Transmembrane helix</keyword>